<dbReference type="RefSeq" id="WP_052596247.1">
    <property type="nucleotide sequence ID" value="NZ_CP011112.1"/>
</dbReference>
<dbReference type="OrthoDB" id="4578826at2"/>
<feature type="transmembrane region" description="Helical" evidence="1">
    <location>
        <begin position="85"/>
        <end position="105"/>
    </location>
</feature>
<accession>A0A0K1JNY8</accession>
<dbReference type="KEGG" id="lmoi:VV02_25565"/>
<feature type="transmembrane region" description="Helical" evidence="1">
    <location>
        <begin position="42"/>
        <end position="64"/>
    </location>
</feature>
<keyword evidence="1" id="KW-0472">Membrane</keyword>
<gene>
    <name evidence="2" type="ORF">VV02_25565</name>
</gene>
<keyword evidence="1" id="KW-0812">Transmembrane</keyword>
<reference evidence="2 3" key="1">
    <citation type="submission" date="2015-03" db="EMBL/GenBank/DDBJ databases">
        <title>Luteipulveratus halotolerans sp. nov., a novel actinobacterium (Dermacoccaceae) from Sarawak, Malaysia.</title>
        <authorList>
            <person name="Juboi H."/>
            <person name="Basik A."/>
            <person name="Shamsul S.S."/>
            <person name="Arnold P."/>
            <person name="Schmitt E.K."/>
            <person name="Sanglier J.-J."/>
            <person name="Yeo T."/>
        </authorList>
    </citation>
    <scope>NUCLEOTIDE SEQUENCE [LARGE SCALE GENOMIC DNA]</scope>
    <source>
        <strain evidence="2 3">MN07-A0370</strain>
    </source>
</reference>
<organism evidence="2 3">
    <name type="scientific">Luteipulveratus mongoliensis</name>
    <dbReference type="NCBI Taxonomy" id="571913"/>
    <lineage>
        <taxon>Bacteria</taxon>
        <taxon>Bacillati</taxon>
        <taxon>Actinomycetota</taxon>
        <taxon>Actinomycetes</taxon>
        <taxon>Micrococcales</taxon>
        <taxon>Dermacoccaceae</taxon>
        <taxon>Luteipulveratus</taxon>
    </lineage>
</organism>
<keyword evidence="3" id="KW-1185">Reference proteome</keyword>
<proteinExistence type="predicted"/>
<evidence type="ECO:0000313" key="3">
    <source>
        <dbReference type="Proteomes" id="UP000066480"/>
    </source>
</evidence>
<feature type="transmembrane region" description="Helical" evidence="1">
    <location>
        <begin position="125"/>
        <end position="152"/>
    </location>
</feature>
<name>A0A0K1JNY8_9MICO</name>
<evidence type="ECO:0000256" key="1">
    <source>
        <dbReference type="SAM" id="Phobius"/>
    </source>
</evidence>
<dbReference type="EMBL" id="CP011112">
    <property type="protein sequence ID" value="AKU18432.1"/>
    <property type="molecule type" value="Genomic_DNA"/>
</dbReference>
<keyword evidence="1" id="KW-1133">Transmembrane helix</keyword>
<protein>
    <submittedName>
        <fullName evidence="2">Uncharacterized protein</fullName>
    </submittedName>
</protein>
<evidence type="ECO:0000313" key="2">
    <source>
        <dbReference type="EMBL" id="AKU18432.1"/>
    </source>
</evidence>
<dbReference type="AlphaFoldDB" id="A0A0K1JNY8"/>
<sequence length="161" mass="17052">MSTTPRSLSSVTWRATAALCLTGVLAGLGVRGAFVGYQIGLLGELAAQAAALASPVACLWLLYLNWQPLAELGGSSPRQVRAMTAVVLTAGLLVLTTPLVIVLALEPYERVFCADRRESFCGLDVILLVPTYLAVVPWTLAGLPSLAGLVFAARKRQSRSR</sequence>
<dbReference type="Proteomes" id="UP000066480">
    <property type="component" value="Chromosome"/>
</dbReference>